<dbReference type="InterPro" id="IPR000182">
    <property type="entry name" value="GNAT_dom"/>
</dbReference>
<dbReference type="PROSITE" id="PS51186">
    <property type="entry name" value="GNAT"/>
    <property type="match status" value="1"/>
</dbReference>
<keyword evidence="2" id="KW-0012">Acyltransferase</keyword>
<gene>
    <name evidence="4" type="ORF">O4H49_04220</name>
</gene>
<dbReference type="SUPFAM" id="SSF55729">
    <property type="entry name" value="Acyl-CoA N-acyltransferases (Nat)"/>
    <property type="match status" value="1"/>
</dbReference>
<dbReference type="RefSeq" id="WP_269422165.1">
    <property type="nucleotide sequence ID" value="NZ_JAPWGY010000001.1"/>
</dbReference>
<protein>
    <submittedName>
        <fullName evidence="4">GNAT family N-acetyltransferase</fullName>
    </submittedName>
</protein>
<evidence type="ECO:0000256" key="2">
    <source>
        <dbReference type="ARBA" id="ARBA00023315"/>
    </source>
</evidence>
<name>A0ABT4LFT6_9PROT</name>
<dbReference type="InterPro" id="IPR051016">
    <property type="entry name" value="Diverse_Substrate_AcTransf"/>
</dbReference>
<feature type="domain" description="N-acetyltransferase" evidence="3">
    <location>
        <begin position="49"/>
        <end position="206"/>
    </location>
</feature>
<reference evidence="4" key="1">
    <citation type="submission" date="2022-12" db="EMBL/GenBank/DDBJ databases">
        <title>Bacterial isolates from different developmental stages of Nematostella vectensis.</title>
        <authorList>
            <person name="Fraune S."/>
        </authorList>
    </citation>
    <scope>NUCLEOTIDE SEQUENCE</scope>
    <source>
        <strain evidence="4">G21630-S1</strain>
    </source>
</reference>
<dbReference type="EMBL" id="JAPWGY010000001">
    <property type="protein sequence ID" value="MCZ4279971.1"/>
    <property type="molecule type" value="Genomic_DNA"/>
</dbReference>
<keyword evidence="1" id="KW-0808">Transferase</keyword>
<evidence type="ECO:0000313" key="5">
    <source>
        <dbReference type="Proteomes" id="UP001069802"/>
    </source>
</evidence>
<accession>A0ABT4LFT6</accession>
<organism evidence="4 5">
    <name type="scientific">Kiloniella laminariae</name>
    <dbReference type="NCBI Taxonomy" id="454162"/>
    <lineage>
        <taxon>Bacteria</taxon>
        <taxon>Pseudomonadati</taxon>
        <taxon>Pseudomonadota</taxon>
        <taxon>Alphaproteobacteria</taxon>
        <taxon>Rhodospirillales</taxon>
        <taxon>Kiloniellaceae</taxon>
        <taxon>Kiloniella</taxon>
    </lineage>
</organism>
<dbReference type="PANTHER" id="PTHR10545">
    <property type="entry name" value="DIAMINE N-ACETYLTRANSFERASE"/>
    <property type="match status" value="1"/>
</dbReference>
<comment type="caution">
    <text evidence="4">The sequence shown here is derived from an EMBL/GenBank/DDBJ whole genome shotgun (WGS) entry which is preliminary data.</text>
</comment>
<proteinExistence type="predicted"/>
<dbReference type="Proteomes" id="UP001069802">
    <property type="component" value="Unassembled WGS sequence"/>
</dbReference>
<dbReference type="PANTHER" id="PTHR10545:SF29">
    <property type="entry name" value="GH14572P-RELATED"/>
    <property type="match status" value="1"/>
</dbReference>
<keyword evidence="5" id="KW-1185">Reference proteome</keyword>
<dbReference type="Pfam" id="PF00583">
    <property type="entry name" value="Acetyltransf_1"/>
    <property type="match status" value="1"/>
</dbReference>
<dbReference type="Gene3D" id="3.40.630.30">
    <property type="match status" value="1"/>
</dbReference>
<dbReference type="InterPro" id="IPR016181">
    <property type="entry name" value="Acyl_CoA_acyltransferase"/>
</dbReference>
<evidence type="ECO:0000256" key="1">
    <source>
        <dbReference type="ARBA" id="ARBA00022679"/>
    </source>
</evidence>
<dbReference type="CDD" id="cd04301">
    <property type="entry name" value="NAT_SF"/>
    <property type="match status" value="1"/>
</dbReference>
<evidence type="ECO:0000313" key="4">
    <source>
        <dbReference type="EMBL" id="MCZ4279971.1"/>
    </source>
</evidence>
<evidence type="ECO:0000259" key="3">
    <source>
        <dbReference type="PROSITE" id="PS51186"/>
    </source>
</evidence>
<sequence>MPEMPEVSESLSPNELEVPVVPEMPVAPVIRRAGVADIPVLADLCAAHAAFEQAGFDATHFTAGIAAALLPPPQYAGEITTEQEGQGERCRADPAFASPWPRLLVYLLFCGKEAAGYLALSREFSTWRASDYLHMDCLFVRQAYRGRGLGRRLFNVALEEVREQGLERLEWQTPDWNDPAIRFYRELGARGKNKVRFSISQAPVSP</sequence>